<evidence type="ECO:0000256" key="3">
    <source>
        <dbReference type="ARBA" id="ARBA00022618"/>
    </source>
</evidence>
<dbReference type="Pfam" id="PF15280">
    <property type="entry name" value="BORA_N"/>
    <property type="match status" value="1"/>
</dbReference>
<evidence type="ECO:0000256" key="5">
    <source>
        <dbReference type="ARBA" id="ARBA00023306"/>
    </source>
</evidence>
<evidence type="ECO:0000256" key="2">
    <source>
        <dbReference type="ARBA" id="ARBA00020055"/>
    </source>
</evidence>
<reference evidence="7" key="1">
    <citation type="journal article" date="2022" name="bioRxiv">
        <title>Sequencing and chromosome-scale assembly of the giantPleurodeles waltlgenome.</title>
        <authorList>
            <person name="Brown T."/>
            <person name="Elewa A."/>
            <person name="Iarovenko S."/>
            <person name="Subramanian E."/>
            <person name="Araus A.J."/>
            <person name="Petzold A."/>
            <person name="Susuki M."/>
            <person name="Suzuki K.-i.T."/>
            <person name="Hayashi T."/>
            <person name="Toyoda A."/>
            <person name="Oliveira C."/>
            <person name="Osipova E."/>
            <person name="Leigh N.D."/>
            <person name="Simon A."/>
            <person name="Yun M.H."/>
        </authorList>
    </citation>
    <scope>NUCLEOTIDE SEQUENCE</scope>
    <source>
        <strain evidence="7">20211129_DDA</strain>
        <tissue evidence="7">Liver</tissue>
    </source>
</reference>
<dbReference type="GO" id="GO:0005634">
    <property type="term" value="C:nucleus"/>
    <property type="evidence" value="ECO:0007669"/>
    <property type="project" value="TreeGrafter"/>
</dbReference>
<evidence type="ECO:0000313" key="7">
    <source>
        <dbReference type="EMBL" id="KAJ1115359.1"/>
    </source>
</evidence>
<dbReference type="Proteomes" id="UP001066276">
    <property type="component" value="Chromosome 8"/>
</dbReference>
<dbReference type="PRINTS" id="PR02038">
    <property type="entry name" value="AURORABORA"/>
</dbReference>
<gene>
    <name evidence="7" type="ORF">NDU88_003583</name>
</gene>
<dbReference type="AlphaFoldDB" id="A0AAV7NJN9"/>
<dbReference type="PANTHER" id="PTHR14728:SF2">
    <property type="entry name" value="PROTEIN AURORA BOREALIS"/>
    <property type="match status" value="1"/>
</dbReference>
<sequence>MSETKEPNDRLTPETPGWTAILNPFESPSDYYSLHEPTVSSPTIFKACRTSATPLKFRWSIDQIAAHNPIEIDPEDIHRQALYLSHAHTDKEMEERRQKAIEEFFTKSLIVPSPWTRHEGKPVSQFDSTKYIDIYRESPSKKEPIVTAGKNNVGCQTLLSLPVDFNLEAMLGEYFKADENADQSQESLSSSSLRRKLFLDGNGSGSESSSPPSPQDVPCDASPIPLGVLYSIDLSPVRCRSPMQTPSSGQFSSSPIQGGSRAYSIGSLSSPTVQEQSPCLIASPTVSPIAQPLGKTPTGTEQRKLTFTSPEVFSAPSCSSSSLSGSPFIHGCSPIKSFFPVRPMACRGSAQYRTNIRLPSALCYHEEADNENSSPGEPGSPGPGADLQELHSENNFICHGEQGMETQLGTGVQFDDCKHVSVSLQNIDGLKDNNTVDMVDQGEIEEDAIWVKETAGSDCMPSFMAGTRLSAESSHMCLSPLAESSVIPCESSSIQVDSGYNTQACASSIMDGNGSESSCREHEMNNCEPQNKSRHLKTKEFPAFEGNNQVVEMQSLENIIHPHKPTTLKPCNQNNYNISVWKSTSELPFYKFNKNARVHSPPRILDVKAAHFPQQNLEATTTDQ</sequence>
<dbReference type="GO" id="GO:0007088">
    <property type="term" value="P:regulation of mitotic nuclear division"/>
    <property type="evidence" value="ECO:0007669"/>
    <property type="project" value="TreeGrafter"/>
</dbReference>
<comment type="caution">
    <text evidence="7">The sequence shown here is derived from an EMBL/GenBank/DDBJ whole genome shotgun (WGS) entry which is preliminary data.</text>
</comment>
<evidence type="ECO:0000256" key="4">
    <source>
        <dbReference type="ARBA" id="ARBA00022776"/>
    </source>
</evidence>
<name>A0AAV7NJN9_PLEWA</name>
<organism evidence="7 8">
    <name type="scientific">Pleurodeles waltl</name>
    <name type="common">Iberian ribbed newt</name>
    <dbReference type="NCBI Taxonomy" id="8319"/>
    <lineage>
        <taxon>Eukaryota</taxon>
        <taxon>Metazoa</taxon>
        <taxon>Chordata</taxon>
        <taxon>Craniata</taxon>
        <taxon>Vertebrata</taxon>
        <taxon>Euteleostomi</taxon>
        <taxon>Amphibia</taxon>
        <taxon>Batrachia</taxon>
        <taxon>Caudata</taxon>
        <taxon>Salamandroidea</taxon>
        <taxon>Salamandridae</taxon>
        <taxon>Pleurodelinae</taxon>
        <taxon>Pleurodeles</taxon>
    </lineage>
</organism>
<proteinExistence type="inferred from homology"/>
<accession>A0AAV7NJN9</accession>
<keyword evidence="5" id="KW-0131">Cell cycle</keyword>
<dbReference type="InterPro" id="IPR023252">
    <property type="entry name" value="Aurora_borealis_protein"/>
</dbReference>
<comment type="similarity">
    <text evidence="1">Belongs to the BORA family.</text>
</comment>
<keyword evidence="8" id="KW-1185">Reference proteome</keyword>
<keyword evidence="3" id="KW-0132">Cell division</keyword>
<dbReference type="GO" id="GO:0019901">
    <property type="term" value="F:protein kinase binding"/>
    <property type="evidence" value="ECO:0007669"/>
    <property type="project" value="TreeGrafter"/>
</dbReference>
<feature type="region of interest" description="Disordered" evidence="6">
    <location>
        <begin position="367"/>
        <end position="388"/>
    </location>
</feature>
<evidence type="ECO:0000256" key="6">
    <source>
        <dbReference type="SAM" id="MobiDB-lite"/>
    </source>
</evidence>
<feature type="region of interest" description="Disordered" evidence="6">
    <location>
        <begin position="199"/>
        <end position="220"/>
    </location>
</feature>
<keyword evidence="4" id="KW-0498">Mitosis</keyword>
<dbReference type="PANTHER" id="PTHR14728">
    <property type="entry name" value="PROTEIN AURORA BOREALIS"/>
    <property type="match status" value="1"/>
</dbReference>
<dbReference type="GO" id="GO:0005737">
    <property type="term" value="C:cytoplasm"/>
    <property type="evidence" value="ECO:0007669"/>
    <property type="project" value="TreeGrafter"/>
</dbReference>
<evidence type="ECO:0000256" key="1">
    <source>
        <dbReference type="ARBA" id="ARBA00010963"/>
    </source>
</evidence>
<dbReference type="GO" id="GO:0051301">
    <property type="term" value="P:cell division"/>
    <property type="evidence" value="ECO:0007669"/>
    <property type="project" value="UniProtKB-KW"/>
</dbReference>
<dbReference type="GO" id="GO:0060236">
    <property type="term" value="P:regulation of mitotic spindle organization"/>
    <property type="evidence" value="ECO:0007669"/>
    <property type="project" value="TreeGrafter"/>
</dbReference>
<evidence type="ECO:0000313" key="8">
    <source>
        <dbReference type="Proteomes" id="UP001066276"/>
    </source>
</evidence>
<dbReference type="EMBL" id="JANPWB010000012">
    <property type="protein sequence ID" value="KAJ1115359.1"/>
    <property type="molecule type" value="Genomic_DNA"/>
</dbReference>
<protein>
    <recommendedName>
        <fullName evidence="2">Protein aurora borealis</fullName>
    </recommendedName>
</protein>